<evidence type="ECO:0000313" key="3">
    <source>
        <dbReference type="Proteomes" id="UP000487268"/>
    </source>
</evidence>
<organism evidence="2 3">
    <name type="scientific">Actinomadura macrotermitis</name>
    <dbReference type="NCBI Taxonomy" id="2585200"/>
    <lineage>
        <taxon>Bacteria</taxon>
        <taxon>Bacillati</taxon>
        <taxon>Actinomycetota</taxon>
        <taxon>Actinomycetes</taxon>
        <taxon>Streptosporangiales</taxon>
        <taxon>Thermomonosporaceae</taxon>
        <taxon>Actinomadura</taxon>
    </lineage>
</organism>
<evidence type="ECO:0000313" key="2">
    <source>
        <dbReference type="EMBL" id="MQY02138.1"/>
    </source>
</evidence>
<feature type="domain" description="DUF397" evidence="1">
    <location>
        <begin position="3"/>
        <end position="57"/>
    </location>
</feature>
<dbReference type="OrthoDB" id="3481589at2"/>
<reference evidence="2 3" key="1">
    <citation type="submission" date="2019-10" db="EMBL/GenBank/DDBJ databases">
        <title>Actinomadura rubteroloni sp. nov. and Actinomadura macrotermitis sp. nov., isolated from the gut of fungus growing-termite Macrotermes natalensis.</title>
        <authorList>
            <person name="Benndorf R."/>
            <person name="Martin K."/>
            <person name="Kuefner M."/>
            <person name="De Beer W."/>
            <person name="Kaster A.-K."/>
            <person name="Vollmers J."/>
            <person name="Poulsen M."/>
            <person name="Beemelmanns C."/>
        </authorList>
    </citation>
    <scope>NUCLEOTIDE SEQUENCE [LARGE SCALE GENOMIC DNA]</scope>
    <source>
        <strain evidence="2 3">RB68</strain>
    </source>
</reference>
<proteinExistence type="predicted"/>
<accession>A0A7K0BLS5</accession>
<dbReference type="Proteomes" id="UP000487268">
    <property type="component" value="Unassembled WGS sequence"/>
</dbReference>
<sequence length="63" mass="6626">MIVQWRKSSYSGGADDEQCIELGHLAQGVGVRDSKDPAAGQLSLTAAQFGELVQAIKGRPAGR</sequence>
<protein>
    <recommendedName>
        <fullName evidence="1">DUF397 domain-containing protein</fullName>
    </recommendedName>
</protein>
<keyword evidence="3" id="KW-1185">Reference proteome</keyword>
<dbReference type="RefSeq" id="WP_153530416.1">
    <property type="nucleotide sequence ID" value="NZ_WEGH01000001.1"/>
</dbReference>
<name>A0A7K0BLS5_9ACTN</name>
<evidence type="ECO:0000259" key="1">
    <source>
        <dbReference type="Pfam" id="PF04149"/>
    </source>
</evidence>
<dbReference type="Pfam" id="PF04149">
    <property type="entry name" value="DUF397"/>
    <property type="match status" value="1"/>
</dbReference>
<dbReference type="EMBL" id="WEGH01000001">
    <property type="protein sequence ID" value="MQY02138.1"/>
    <property type="molecule type" value="Genomic_DNA"/>
</dbReference>
<dbReference type="InterPro" id="IPR007278">
    <property type="entry name" value="DUF397"/>
</dbReference>
<gene>
    <name evidence="2" type="ORF">ACRB68_01650</name>
</gene>
<dbReference type="AlphaFoldDB" id="A0A7K0BLS5"/>
<comment type="caution">
    <text evidence="2">The sequence shown here is derived from an EMBL/GenBank/DDBJ whole genome shotgun (WGS) entry which is preliminary data.</text>
</comment>